<dbReference type="KEGG" id="gaw:V144x_26550"/>
<proteinExistence type="predicted"/>
<accession>A0A517VVZ8</accession>
<feature type="transmembrane region" description="Helical" evidence="1">
    <location>
        <begin position="12"/>
        <end position="32"/>
    </location>
</feature>
<protein>
    <submittedName>
        <fullName evidence="2">Uncharacterized protein</fullName>
    </submittedName>
</protein>
<dbReference type="Proteomes" id="UP000318704">
    <property type="component" value="Chromosome"/>
</dbReference>
<keyword evidence="1" id="KW-0812">Transmembrane</keyword>
<reference evidence="2 3" key="1">
    <citation type="submission" date="2019-03" db="EMBL/GenBank/DDBJ databases">
        <title>Deep-cultivation of Planctomycetes and their phenomic and genomic characterization uncovers novel biology.</title>
        <authorList>
            <person name="Wiegand S."/>
            <person name="Jogler M."/>
            <person name="Boedeker C."/>
            <person name="Pinto D."/>
            <person name="Vollmers J."/>
            <person name="Rivas-Marin E."/>
            <person name="Kohn T."/>
            <person name="Peeters S.H."/>
            <person name="Heuer A."/>
            <person name="Rast P."/>
            <person name="Oberbeckmann S."/>
            <person name="Bunk B."/>
            <person name="Jeske O."/>
            <person name="Meyerdierks A."/>
            <person name="Storesund J.E."/>
            <person name="Kallscheuer N."/>
            <person name="Luecker S."/>
            <person name="Lage O.M."/>
            <person name="Pohl T."/>
            <person name="Merkel B.J."/>
            <person name="Hornburger P."/>
            <person name="Mueller R.-W."/>
            <person name="Bruemmer F."/>
            <person name="Labrenz M."/>
            <person name="Spormann A.M."/>
            <person name="Op den Camp H."/>
            <person name="Overmann J."/>
            <person name="Amann R."/>
            <person name="Jetten M.S.M."/>
            <person name="Mascher T."/>
            <person name="Medema M.H."/>
            <person name="Devos D.P."/>
            <person name="Kaster A.-K."/>
            <person name="Ovreas L."/>
            <person name="Rohde M."/>
            <person name="Galperin M.Y."/>
            <person name="Jogler C."/>
        </authorList>
    </citation>
    <scope>NUCLEOTIDE SEQUENCE [LARGE SCALE GENOMIC DNA]</scope>
    <source>
        <strain evidence="2 3">V144</strain>
    </source>
</reference>
<evidence type="ECO:0000313" key="3">
    <source>
        <dbReference type="Proteomes" id="UP000318704"/>
    </source>
</evidence>
<organism evidence="2 3">
    <name type="scientific">Gimesia aquarii</name>
    <dbReference type="NCBI Taxonomy" id="2527964"/>
    <lineage>
        <taxon>Bacteria</taxon>
        <taxon>Pseudomonadati</taxon>
        <taxon>Planctomycetota</taxon>
        <taxon>Planctomycetia</taxon>
        <taxon>Planctomycetales</taxon>
        <taxon>Planctomycetaceae</taxon>
        <taxon>Gimesia</taxon>
    </lineage>
</organism>
<name>A0A517VVZ8_9PLAN</name>
<keyword evidence="1" id="KW-1133">Transmembrane helix</keyword>
<sequence>MPEKKRWKLIYVLGYVIPILLVVYVLSIGPSYAIVTNSFWTSINESKPPDKIINLGSFESFYAPIIWIEDKNQRINKLLLDYKRYCFKKMYPEYFSGGCGYSRGYSH</sequence>
<dbReference type="RefSeq" id="WP_144985559.1">
    <property type="nucleotide sequence ID" value="NZ_CP037920.1"/>
</dbReference>
<dbReference type="EMBL" id="CP037920">
    <property type="protein sequence ID" value="QDT97184.1"/>
    <property type="molecule type" value="Genomic_DNA"/>
</dbReference>
<dbReference type="AlphaFoldDB" id="A0A517VVZ8"/>
<keyword evidence="1" id="KW-0472">Membrane</keyword>
<gene>
    <name evidence="2" type="ORF">V144x_26550</name>
</gene>
<evidence type="ECO:0000313" key="2">
    <source>
        <dbReference type="EMBL" id="QDT97184.1"/>
    </source>
</evidence>
<evidence type="ECO:0000256" key="1">
    <source>
        <dbReference type="SAM" id="Phobius"/>
    </source>
</evidence>